<dbReference type="EMBL" id="JAINUG010000079">
    <property type="protein sequence ID" value="KAJ8400040.1"/>
    <property type="molecule type" value="Genomic_DNA"/>
</dbReference>
<sequence>MLTDNKKFHRRKRIIYFVAVAVVEVKGLGRGAPLRYRLAEGSLGLEEYGARQRGATSSRCGLAERPVTTDSTARPSLATAAPPADPARMKKAETARKLV</sequence>
<accession>A0AAD7SCF4</accession>
<proteinExistence type="predicted"/>
<name>A0AAD7SCF4_9TELE</name>
<dbReference type="Proteomes" id="UP001221898">
    <property type="component" value="Unassembled WGS sequence"/>
</dbReference>
<evidence type="ECO:0000256" key="1">
    <source>
        <dbReference type="SAM" id="MobiDB-lite"/>
    </source>
</evidence>
<evidence type="ECO:0000313" key="3">
    <source>
        <dbReference type="Proteomes" id="UP001221898"/>
    </source>
</evidence>
<dbReference type="AlphaFoldDB" id="A0AAD7SCF4"/>
<comment type="caution">
    <text evidence="2">The sequence shown here is derived from an EMBL/GenBank/DDBJ whole genome shotgun (WGS) entry which is preliminary data.</text>
</comment>
<protein>
    <submittedName>
        <fullName evidence="2">Uncharacterized protein</fullName>
    </submittedName>
</protein>
<evidence type="ECO:0000313" key="2">
    <source>
        <dbReference type="EMBL" id="KAJ8400040.1"/>
    </source>
</evidence>
<organism evidence="2 3">
    <name type="scientific">Aldrovandia affinis</name>
    <dbReference type="NCBI Taxonomy" id="143900"/>
    <lineage>
        <taxon>Eukaryota</taxon>
        <taxon>Metazoa</taxon>
        <taxon>Chordata</taxon>
        <taxon>Craniata</taxon>
        <taxon>Vertebrata</taxon>
        <taxon>Euteleostomi</taxon>
        <taxon>Actinopterygii</taxon>
        <taxon>Neopterygii</taxon>
        <taxon>Teleostei</taxon>
        <taxon>Notacanthiformes</taxon>
        <taxon>Halosauridae</taxon>
        <taxon>Aldrovandia</taxon>
    </lineage>
</organism>
<feature type="region of interest" description="Disordered" evidence="1">
    <location>
        <begin position="55"/>
        <end position="99"/>
    </location>
</feature>
<gene>
    <name evidence="2" type="ORF">AAFF_G00400790</name>
</gene>
<feature type="compositionally biased region" description="Basic and acidic residues" evidence="1">
    <location>
        <begin position="87"/>
        <end position="99"/>
    </location>
</feature>
<reference evidence="2" key="1">
    <citation type="journal article" date="2023" name="Science">
        <title>Genome structures resolve the early diversification of teleost fishes.</title>
        <authorList>
            <person name="Parey E."/>
            <person name="Louis A."/>
            <person name="Montfort J."/>
            <person name="Bouchez O."/>
            <person name="Roques C."/>
            <person name="Iampietro C."/>
            <person name="Lluch J."/>
            <person name="Castinel A."/>
            <person name="Donnadieu C."/>
            <person name="Desvignes T."/>
            <person name="Floi Bucao C."/>
            <person name="Jouanno E."/>
            <person name="Wen M."/>
            <person name="Mejri S."/>
            <person name="Dirks R."/>
            <person name="Jansen H."/>
            <person name="Henkel C."/>
            <person name="Chen W.J."/>
            <person name="Zahm M."/>
            <person name="Cabau C."/>
            <person name="Klopp C."/>
            <person name="Thompson A.W."/>
            <person name="Robinson-Rechavi M."/>
            <person name="Braasch I."/>
            <person name="Lecointre G."/>
            <person name="Bobe J."/>
            <person name="Postlethwait J.H."/>
            <person name="Berthelot C."/>
            <person name="Roest Crollius H."/>
            <person name="Guiguen Y."/>
        </authorList>
    </citation>
    <scope>NUCLEOTIDE SEQUENCE</scope>
    <source>
        <strain evidence="2">NC1722</strain>
    </source>
</reference>
<keyword evidence="3" id="KW-1185">Reference proteome</keyword>